<dbReference type="EMBL" id="LZPO01087157">
    <property type="protein sequence ID" value="OBS67055.1"/>
    <property type="molecule type" value="Genomic_DNA"/>
</dbReference>
<reference evidence="1 2" key="1">
    <citation type="submission" date="2016-06" db="EMBL/GenBank/DDBJ databases">
        <title>The Draft Genome Sequence and Annotation of the Desert Woodrat Neotoma lepida.</title>
        <authorList>
            <person name="Campbell M."/>
            <person name="Oakeson K.F."/>
            <person name="Yandell M."/>
            <person name="Halpert J.R."/>
            <person name="Dearing D."/>
        </authorList>
    </citation>
    <scope>NUCLEOTIDE SEQUENCE [LARGE SCALE GENOMIC DNA]</scope>
    <source>
        <strain evidence="1">417</strain>
        <tissue evidence="1">Liver</tissue>
    </source>
</reference>
<evidence type="ECO:0000313" key="2">
    <source>
        <dbReference type="Proteomes" id="UP000092124"/>
    </source>
</evidence>
<accession>A0A1A6GMW3</accession>
<proteinExistence type="predicted"/>
<sequence length="98" mass="11095">MFLITHTYVCPETIMRVGILQTSSVIWLPDPVTMYKSLQSIQGSVQNTVTAQAVEAGSFSGTKCRKRLTSSHKRAQEPGVTHRHDQLKRIFVHSDRRL</sequence>
<name>A0A1A6GMW3_NEOLE</name>
<gene>
    <name evidence="1" type="ORF">A6R68_04412</name>
</gene>
<feature type="non-terminal residue" evidence="1">
    <location>
        <position position="98"/>
    </location>
</feature>
<dbReference type="AlphaFoldDB" id="A0A1A6GMW3"/>
<comment type="caution">
    <text evidence="1">The sequence shown here is derived from an EMBL/GenBank/DDBJ whole genome shotgun (WGS) entry which is preliminary data.</text>
</comment>
<evidence type="ECO:0000313" key="1">
    <source>
        <dbReference type="EMBL" id="OBS67055.1"/>
    </source>
</evidence>
<keyword evidence="2" id="KW-1185">Reference proteome</keyword>
<dbReference type="Proteomes" id="UP000092124">
    <property type="component" value="Unassembled WGS sequence"/>
</dbReference>
<organism evidence="1 2">
    <name type="scientific">Neotoma lepida</name>
    <name type="common">Desert woodrat</name>
    <dbReference type="NCBI Taxonomy" id="56216"/>
    <lineage>
        <taxon>Eukaryota</taxon>
        <taxon>Metazoa</taxon>
        <taxon>Chordata</taxon>
        <taxon>Craniata</taxon>
        <taxon>Vertebrata</taxon>
        <taxon>Euteleostomi</taxon>
        <taxon>Mammalia</taxon>
        <taxon>Eutheria</taxon>
        <taxon>Euarchontoglires</taxon>
        <taxon>Glires</taxon>
        <taxon>Rodentia</taxon>
        <taxon>Myomorpha</taxon>
        <taxon>Muroidea</taxon>
        <taxon>Cricetidae</taxon>
        <taxon>Neotominae</taxon>
        <taxon>Neotoma</taxon>
    </lineage>
</organism>
<protein>
    <submittedName>
        <fullName evidence="1">Uncharacterized protein</fullName>
    </submittedName>
</protein>